<dbReference type="SUPFAM" id="SSF55681">
    <property type="entry name" value="Class II aaRS and biotin synthetases"/>
    <property type="match status" value="1"/>
</dbReference>
<dbReference type="EC" id="6.1.1.11" evidence="2"/>
<dbReference type="Pfam" id="PF00587">
    <property type="entry name" value="tRNA-synt_2b"/>
    <property type="match status" value="1"/>
</dbReference>
<dbReference type="UniPathway" id="UPA00906">
    <property type="reaction ID" value="UER00895"/>
</dbReference>
<keyword evidence="3" id="KW-0436">Ligase</keyword>
<evidence type="ECO:0000256" key="9">
    <source>
        <dbReference type="ARBA" id="ARBA00034892"/>
    </source>
</evidence>
<dbReference type="InterPro" id="IPR002314">
    <property type="entry name" value="aa-tRNA-synt_IIb"/>
</dbReference>
<evidence type="ECO:0000256" key="4">
    <source>
        <dbReference type="ARBA" id="ARBA00022741"/>
    </source>
</evidence>
<comment type="similarity">
    <text evidence="1">Belongs to the class-II aminoacyl-tRNA synthetase family. Type-1 seryl-tRNA synthetase subfamily.</text>
</comment>
<keyword evidence="13" id="KW-1185">Reference proteome</keyword>
<dbReference type="InterPro" id="IPR045864">
    <property type="entry name" value="aa-tRNA-synth_II/BPL/LPL"/>
</dbReference>
<keyword evidence="10" id="KW-0175">Coiled coil</keyword>
<keyword evidence="4" id="KW-0547">Nucleotide-binding</keyword>
<dbReference type="EMBL" id="SPNW01000044">
    <property type="protein sequence ID" value="TIA87992.1"/>
    <property type="molecule type" value="Genomic_DNA"/>
</dbReference>
<evidence type="ECO:0000256" key="5">
    <source>
        <dbReference type="ARBA" id="ARBA00022840"/>
    </source>
</evidence>
<dbReference type="SUPFAM" id="SSF46589">
    <property type="entry name" value="tRNA-binding arm"/>
    <property type="match status" value="1"/>
</dbReference>
<evidence type="ECO:0000256" key="10">
    <source>
        <dbReference type="SAM" id="Coils"/>
    </source>
</evidence>
<dbReference type="Gene3D" id="1.10.10.10">
    <property type="entry name" value="Winged helix-like DNA-binding domain superfamily/Winged helix DNA-binding domain"/>
    <property type="match status" value="1"/>
</dbReference>
<dbReference type="PROSITE" id="PS50862">
    <property type="entry name" value="AA_TRNA_LIGASE_II"/>
    <property type="match status" value="1"/>
</dbReference>
<evidence type="ECO:0000313" key="13">
    <source>
        <dbReference type="Proteomes" id="UP000310189"/>
    </source>
</evidence>
<dbReference type="InterPro" id="IPR015866">
    <property type="entry name" value="Ser-tRNA-synth_1_N"/>
</dbReference>
<keyword evidence="7" id="KW-0030">Aminoacyl-tRNA synthetase</keyword>
<keyword evidence="5" id="KW-0067">ATP-binding</keyword>
<dbReference type="Gene3D" id="3.30.930.10">
    <property type="entry name" value="Bira Bifunctional Protein, Domain 2"/>
    <property type="match status" value="1"/>
</dbReference>
<organism evidence="12 13">
    <name type="scientific">Wallemia hederae</name>
    <dbReference type="NCBI Taxonomy" id="1540922"/>
    <lineage>
        <taxon>Eukaryota</taxon>
        <taxon>Fungi</taxon>
        <taxon>Dikarya</taxon>
        <taxon>Basidiomycota</taxon>
        <taxon>Wallemiomycotina</taxon>
        <taxon>Wallemiomycetes</taxon>
        <taxon>Wallemiales</taxon>
        <taxon>Wallemiaceae</taxon>
        <taxon>Wallemia</taxon>
    </lineage>
</organism>
<dbReference type="NCBIfam" id="TIGR00414">
    <property type="entry name" value="serS"/>
    <property type="match status" value="1"/>
</dbReference>
<dbReference type="FunFam" id="3.30.930.10:FF:000026">
    <property type="entry name" value="Seryl-tRNA synthetase, cytoplasmic"/>
    <property type="match status" value="1"/>
</dbReference>
<name>A0A4T0FI08_9BASI</name>
<evidence type="ECO:0000256" key="7">
    <source>
        <dbReference type="ARBA" id="ARBA00023146"/>
    </source>
</evidence>
<protein>
    <recommendedName>
        <fullName evidence="2">serine--tRNA ligase</fullName>
        <ecNumber evidence="2">6.1.1.11</ecNumber>
    </recommendedName>
    <alternativeName>
        <fullName evidence="8">Seryl-tRNA synthetase</fullName>
    </alternativeName>
    <alternativeName>
        <fullName evidence="9">Seryl-tRNA(Ser) synthetase</fullName>
    </alternativeName>
</protein>
<dbReference type="InterPro" id="IPR042103">
    <property type="entry name" value="SerRS_1_N_sf"/>
</dbReference>
<dbReference type="Pfam" id="PF02403">
    <property type="entry name" value="Seryl_tRNA_N"/>
    <property type="match status" value="1"/>
</dbReference>
<dbReference type="Gene3D" id="1.10.287.40">
    <property type="entry name" value="Serine-tRNA synthetase, tRNA binding domain"/>
    <property type="match status" value="1"/>
</dbReference>
<gene>
    <name evidence="12" type="ORF">E3P99_02853</name>
</gene>
<evidence type="ECO:0000256" key="8">
    <source>
        <dbReference type="ARBA" id="ARBA00031113"/>
    </source>
</evidence>
<dbReference type="SMART" id="SM00753">
    <property type="entry name" value="PAM"/>
    <property type="match status" value="1"/>
</dbReference>
<evidence type="ECO:0000259" key="11">
    <source>
        <dbReference type="PROSITE" id="PS50862"/>
    </source>
</evidence>
<dbReference type="InterPro" id="IPR006195">
    <property type="entry name" value="aa-tRNA-synth_II"/>
</dbReference>
<dbReference type="InterPro" id="IPR010978">
    <property type="entry name" value="tRNA-bd_arm"/>
</dbReference>
<dbReference type="GO" id="GO:0006434">
    <property type="term" value="P:seryl-tRNA aminoacylation"/>
    <property type="evidence" value="ECO:0007669"/>
    <property type="project" value="InterPro"/>
</dbReference>
<evidence type="ECO:0000313" key="12">
    <source>
        <dbReference type="EMBL" id="TIA87992.1"/>
    </source>
</evidence>
<keyword evidence="6" id="KW-0648">Protein biosynthesis</keyword>
<evidence type="ECO:0000256" key="6">
    <source>
        <dbReference type="ARBA" id="ARBA00022917"/>
    </source>
</evidence>
<sequence>MQGGGSGGSSNNNNNHNNAQIIPALRRLTTIIPKIAIKEGVDASSQAAGLLSRLLAASNIDIPQRRVLLVHITNMLAWTYFKLHRLHSLPTALKAVIPLEDSLESLYSMPDCSTYRYWRARALLSEWKVDAAFKHFEKAYSLCYVHAHNNRRRIASYWFTTALILRRSPSYLALERNNLSWPFVLLFTHARKGDAKALYAALDQPSTRAFFVRMGVYTMLKEKMECVVHRGLLRRTLHTYMLLKKSPNPIIPLNVLVKTLQQAHPDEDFDVDDAEAVAVSLIDQGFIGASIQHSSRTLVFAKSDQSAFPEAKGGNPEIVRESQRRRYASVELVDEVMQLYNNWNAVNFELQQLNQQINQTQKAITQKKKAKEDADGELAAKKELDGKIPQLKQQVVAAEAAMKSKAAQIGNIVGDAVPIHDDEDNNVVVRTWHPDGPNASVEKKVGCLAHHEVLMRLDGFDLERGQKIAGHRGYFLQDTAVDLNLALISYGLDFLRQRKYNKVMTPFMMRKDMMSKTAQLEDFDEELYKIDDGGEDDKYLIATSEQPISAMFANEWFESPKEQLPIRLAGYSTCFRKEAGKHGKDTWGIFRVHQFEKVEQFCVTSPEKSWEVFDEMVLNSEEFYKSLGIPYRLVNIVSGALNNAAAQKYDLEAWFPYLGEWKELVSTSNCTDYQSRSLEVRHGIKKQGETKKTYVHMLNGTMCATERAMCCIVENWQNEEGFVVPPPLRRYMQDREFIPFCKDLPKAKVNKSKK</sequence>
<dbReference type="CDD" id="cd00770">
    <property type="entry name" value="SerRS_core"/>
    <property type="match status" value="1"/>
</dbReference>
<dbReference type="OrthoDB" id="10264585at2759"/>
<dbReference type="InterPro" id="IPR033729">
    <property type="entry name" value="SerRS_core"/>
</dbReference>
<dbReference type="PANTHER" id="PTHR11778">
    <property type="entry name" value="SERYL-TRNA SYNTHETASE"/>
    <property type="match status" value="1"/>
</dbReference>
<dbReference type="GO" id="GO:0004828">
    <property type="term" value="F:serine-tRNA ligase activity"/>
    <property type="evidence" value="ECO:0007669"/>
    <property type="project" value="UniProtKB-EC"/>
</dbReference>
<dbReference type="InterPro" id="IPR036388">
    <property type="entry name" value="WH-like_DNA-bd_sf"/>
</dbReference>
<feature type="domain" description="Aminoacyl-transfer RNA synthetases class-II family profile" evidence="11">
    <location>
        <begin position="493"/>
        <end position="725"/>
    </location>
</feature>
<proteinExistence type="inferred from homology"/>
<accession>A0A4T0FI08</accession>
<dbReference type="GO" id="GO:0005524">
    <property type="term" value="F:ATP binding"/>
    <property type="evidence" value="ECO:0007669"/>
    <property type="project" value="UniProtKB-KW"/>
</dbReference>
<dbReference type="Proteomes" id="UP000310189">
    <property type="component" value="Unassembled WGS sequence"/>
</dbReference>
<dbReference type="AlphaFoldDB" id="A0A4T0FI08"/>
<dbReference type="InterPro" id="IPR002317">
    <property type="entry name" value="Ser-tRNA-ligase_type_1"/>
</dbReference>
<comment type="caution">
    <text evidence="12">The sequence shown here is derived from an EMBL/GenBank/DDBJ whole genome shotgun (WGS) entry which is preliminary data.</text>
</comment>
<reference evidence="12 13" key="1">
    <citation type="submission" date="2019-03" db="EMBL/GenBank/DDBJ databases">
        <title>Sequencing 23 genomes of Wallemia ichthyophaga.</title>
        <authorList>
            <person name="Gostincar C."/>
        </authorList>
    </citation>
    <scope>NUCLEOTIDE SEQUENCE [LARGE SCALE GENOMIC DNA]</scope>
    <source>
        <strain evidence="12 13">EXF-5753</strain>
    </source>
</reference>
<evidence type="ECO:0000256" key="1">
    <source>
        <dbReference type="ARBA" id="ARBA00010728"/>
    </source>
</evidence>
<dbReference type="PRINTS" id="PR00981">
    <property type="entry name" value="TRNASYNTHSER"/>
</dbReference>
<evidence type="ECO:0000256" key="3">
    <source>
        <dbReference type="ARBA" id="ARBA00022598"/>
    </source>
</evidence>
<feature type="coiled-coil region" evidence="10">
    <location>
        <begin position="350"/>
        <end position="401"/>
    </location>
</feature>
<evidence type="ECO:0000256" key="2">
    <source>
        <dbReference type="ARBA" id="ARBA00012840"/>
    </source>
</evidence>